<evidence type="ECO:0000256" key="1">
    <source>
        <dbReference type="SAM" id="MobiDB-lite"/>
    </source>
</evidence>
<feature type="compositionally biased region" description="Basic and acidic residues" evidence="1">
    <location>
        <begin position="265"/>
        <end position="278"/>
    </location>
</feature>
<feature type="region of interest" description="Disordered" evidence="1">
    <location>
        <begin position="660"/>
        <end position="703"/>
    </location>
</feature>
<feature type="compositionally biased region" description="Polar residues" evidence="1">
    <location>
        <begin position="1"/>
        <end position="20"/>
    </location>
</feature>
<feature type="compositionally biased region" description="Basic residues" evidence="1">
    <location>
        <begin position="197"/>
        <end position="208"/>
    </location>
</feature>
<feature type="compositionally biased region" description="Basic and acidic residues" evidence="1">
    <location>
        <begin position="434"/>
        <end position="445"/>
    </location>
</feature>
<feature type="region of interest" description="Disordered" evidence="1">
    <location>
        <begin position="419"/>
        <end position="446"/>
    </location>
</feature>
<feature type="non-terminal residue" evidence="2">
    <location>
        <position position="1"/>
    </location>
</feature>
<sequence length="1019" mass="115788">NDDAYSTTTEMAANEQIISDSSDEQQRRHQLQQQRDNRKQRNSAIFNYRNHIKDASIQLQLEKKFRDDQLSRILKALIYFEAKLRSEQKIIKQQLFEKDDLISRQNSTINRMKRKLGDSDDSDIEVPIICEEAQYCPKCRKHFYGFEYKSSGTQTIECHDISNNGENTSLNSVEYASSSEEPDSSILMKTNPFSSARRSRKYTSKRSYKGYTSSRKSSFSSVDKTSCINGADDNDNLNHNDSNETYENLSSLSIKSGQSNSSNTDVDRNHLESDKENRNISNRLSSSSSLYSCRMETLHGIKQPRLDLNKEPDKPNEMNGKQEEDDYSKTETTKMEHEEVKCTKKNKTTNQQKYTEGMEIKQTIETNDDWYASASSDMDDSDTAVGKPYSNAAVNPVLECVNQILLQQTMDNFTEQKNEKLHEEQQKTSTLHKSIKDANSKDSSQRLRRVHFSTQNSMVQVPRILMQQTSTATIRNKEETRSPTYEIQSIYSNEYEPIGSENNSSSNYYVDMESKLGLEDRDIMIAEKRKTPPALPPKPANLLKLQQISKQRMLQVKTPTLKTNAHQEQESQDNDTVIESEPDYCSISEIQETVKCVQIVAEIHKDACDDDYSIVDENDSVNKKSVELEESFADIPKLPNVAEIVPPKKEMFNKYVTQDNYITKSPQPQKQTTPSLSNSSSNKSTPSKHQHHHSHQQRSGEFKEQLSEILAEINKQSPAISRNTDKLAKNLGLNLSNKNQNLISKLNSNSISNLNGILSPSNNLNLSHSKISNSIANLPITTSPTSKISPSILSSLNNNSKSVKMNGITGNLVQTTNTNNVNGVKKQLKFLDDDVNNKLKMQAEFDWYNLDAEYGKSNNQPDVILETSKLNGNDKKVNNVHNDDDEDDDCESQTTKTSDSDLVKVEYNLDEEYNKLPTPIPTTPPPTSPHQQPPPPDVIQPKLYQNHLHQKHVVKFKDLMNLNETPKIENHKKTKPELNGNGGKNENGNYENFLDDSGLCTKPIILPRKKRVYYSGPFV</sequence>
<reference evidence="2" key="1">
    <citation type="journal article" date="2014" name="Insect Biochem. Mol. Biol.">
        <title>An insight into the sialome of the frog biting fly, Corethrella appendiculata.</title>
        <authorList>
            <person name="Ribeiro J.M.C."/>
            <person name="Chagas A.C."/>
            <person name="Pham V.M."/>
            <person name="Lounibos L.P."/>
            <person name="Calvo E."/>
        </authorList>
    </citation>
    <scope>NUCLEOTIDE SEQUENCE</scope>
    <source>
        <tissue evidence="2">Salivary glands</tissue>
    </source>
</reference>
<feature type="compositionally biased region" description="Basic residues" evidence="1">
    <location>
        <begin position="686"/>
        <end position="696"/>
    </location>
</feature>
<organism evidence="2">
    <name type="scientific">Corethrella appendiculata</name>
    <dbReference type="NCBI Taxonomy" id="1370023"/>
    <lineage>
        <taxon>Eukaryota</taxon>
        <taxon>Metazoa</taxon>
        <taxon>Ecdysozoa</taxon>
        <taxon>Arthropoda</taxon>
        <taxon>Hexapoda</taxon>
        <taxon>Insecta</taxon>
        <taxon>Pterygota</taxon>
        <taxon>Neoptera</taxon>
        <taxon>Endopterygota</taxon>
        <taxon>Diptera</taxon>
        <taxon>Nematocera</taxon>
        <taxon>Culicoidea</taxon>
        <taxon>Chaoboridae</taxon>
        <taxon>Corethrella</taxon>
    </lineage>
</organism>
<feature type="compositionally biased region" description="Low complexity" evidence="1">
    <location>
        <begin position="673"/>
        <end position="685"/>
    </location>
</feature>
<protein>
    <submittedName>
        <fullName evidence="2">Uncharacterized protein</fullName>
    </submittedName>
</protein>
<feature type="compositionally biased region" description="Polar residues" evidence="1">
    <location>
        <begin position="169"/>
        <end position="179"/>
    </location>
</feature>
<dbReference type="EMBL" id="GANO01003964">
    <property type="protein sequence ID" value="JAB55907.1"/>
    <property type="molecule type" value="mRNA"/>
</dbReference>
<feature type="compositionally biased region" description="Pro residues" evidence="1">
    <location>
        <begin position="918"/>
        <end position="935"/>
    </location>
</feature>
<feature type="region of interest" description="Disordered" evidence="1">
    <location>
        <begin position="169"/>
        <end position="285"/>
    </location>
</feature>
<proteinExistence type="evidence at transcript level"/>
<evidence type="ECO:0000313" key="2">
    <source>
        <dbReference type="EMBL" id="JAB55907.1"/>
    </source>
</evidence>
<feature type="compositionally biased region" description="Polar residues" evidence="1">
    <location>
        <begin position="660"/>
        <end position="672"/>
    </location>
</feature>
<feature type="compositionally biased region" description="Low complexity" evidence="1">
    <location>
        <begin position="209"/>
        <end position="231"/>
    </location>
</feature>
<accession>U5ENR7</accession>
<feature type="region of interest" description="Disordered" evidence="1">
    <location>
        <begin position="1"/>
        <end position="40"/>
    </location>
</feature>
<name>U5ENR7_9DIPT</name>
<feature type="compositionally biased region" description="Polar residues" evidence="1">
    <location>
        <begin position="245"/>
        <end position="264"/>
    </location>
</feature>
<feature type="region of interest" description="Disordered" evidence="1">
    <location>
        <begin position="868"/>
        <end position="901"/>
    </location>
</feature>
<feature type="region of interest" description="Disordered" evidence="1">
    <location>
        <begin position="914"/>
        <end position="935"/>
    </location>
</feature>
<dbReference type="AlphaFoldDB" id="U5ENR7"/>
<feature type="region of interest" description="Disordered" evidence="1">
    <location>
        <begin position="301"/>
        <end position="335"/>
    </location>
</feature>